<dbReference type="Proteomes" id="UP001311232">
    <property type="component" value="Unassembled WGS sequence"/>
</dbReference>
<protein>
    <submittedName>
        <fullName evidence="1">Uncharacterized protein</fullName>
    </submittedName>
</protein>
<organism evidence="1 2">
    <name type="scientific">Crenichthys baileyi</name>
    <name type="common">White River springfish</name>
    <dbReference type="NCBI Taxonomy" id="28760"/>
    <lineage>
        <taxon>Eukaryota</taxon>
        <taxon>Metazoa</taxon>
        <taxon>Chordata</taxon>
        <taxon>Craniata</taxon>
        <taxon>Vertebrata</taxon>
        <taxon>Euteleostomi</taxon>
        <taxon>Actinopterygii</taxon>
        <taxon>Neopterygii</taxon>
        <taxon>Teleostei</taxon>
        <taxon>Neoteleostei</taxon>
        <taxon>Acanthomorphata</taxon>
        <taxon>Ovalentaria</taxon>
        <taxon>Atherinomorphae</taxon>
        <taxon>Cyprinodontiformes</taxon>
        <taxon>Goodeidae</taxon>
        <taxon>Crenichthys</taxon>
    </lineage>
</organism>
<comment type="caution">
    <text evidence="1">The sequence shown here is derived from an EMBL/GenBank/DDBJ whole genome shotgun (WGS) entry which is preliminary data.</text>
</comment>
<reference evidence="1 2" key="1">
    <citation type="submission" date="2021-06" db="EMBL/GenBank/DDBJ databases">
        <authorList>
            <person name="Palmer J.M."/>
        </authorList>
    </citation>
    <scope>NUCLEOTIDE SEQUENCE [LARGE SCALE GENOMIC DNA]</scope>
    <source>
        <strain evidence="1 2">MEX-2019</strain>
        <tissue evidence="1">Muscle</tissue>
    </source>
</reference>
<keyword evidence="2" id="KW-1185">Reference proteome</keyword>
<dbReference type="EMBL" id="JAHHUM010000147">
    <property type="protein sequence ID" value="KAK5622285.1"/>
    <property type="molecule type" value="Genomic_DNA"/>
</dbReference>
<dbReference type="AlphaFoldDB" id="A0AAV9SN06"/>
<evidence type="ECO:0000313" key="1">
    <source>
        <dbReference type="EMBL" id="KAK5622285.1"/>
    </source>
</evidence>
<sequence>MQTSRQHGDHLLQDLLKDLPLKRTLSGSNPLLQKPHSCQLPQPATIKLPPLASPQTKICPSSNKHP</sequence>
<accession>A0AAV9SN06</accession>
<gene>
    <name evidence="1" type="ORF">CRENBAI_006343</name>
</gene>
<name>A0AAV9SN06_9TELE</name>
<evidence type="ECO:0000313" key="2">
    <source>
        <dbReference type="Proteomes" id="UP001311232"/>
    </source>
</evidence>
<proteinExistence type="predicted"/>